<dbReference type="InterPro" id="IPR004291">
    <property type="entry name" value="Transposase_IS66_central"/>
</dbReference>
<dbReference type="EMBL" id="CAADFJ010000150">
    <property type="protein sequence ID" value="VFK03907.1"/>
    <property type="molecule type" value="Genomic_DNA"/>
</dbReference>
<dbReference type="Pfam" id="PF03050">
    <property type="entry name" value="DDE_Tnp_IS66"/>
    <property type="match status" value="1"/>
</dbReference>
<dbReference type="AlphaFoldDB" id="A0A450VGQ7"/>
<feature type="domain" description="Transposase IS66 central" evidence="1">
    <location>
        <begin position="1"/>
        <end position="60"/>
    </location>
</feature>
<evidence type="ECO:0000313" key="4">
    <source>
        <dbReference type="EMBL" id="VFK03907.1"/>
    </source>
</evidence>
<evidence type="ECO:0000313" key="2">
    <source>
        <dbReference type="EMBL" id="VFK00664.1"/>
    </source>
</evidence>
<protein>
    <submittedName>
        <fullName evidence="4">Transposase IS66 family protein</fullName>
    </submittedName>
</protein>
<name>A0A450VGQ7_9GAMM</name>
<organism evidence="4">
    <name type="scientific">Candidatus Kentrum eta</name>
    <dbReference type="NCBI Taxonomy" id="2126337"/>
    <lineage>
        <taxon>Bacteria</taxon>
        <taxon>Pseudomonadati</taxon>
        <taxon>Pseudomonadota</taxon>
        <taxon>Gammaproteobacteria</taxon>
        <taxon>Candidatus Kentrum</taxon>
    </lineage>
</organism>
<dbReference type="EMBL" id="CAADFI010000199">
    <property type="protein sequence ID" value="VFK00674.1"/>
    <property type="molecule type" value="Genomic_DNA"/>
</dbReference>
<reference evidence="4" key="1">
    <citation type="submission" date="2019-02" db="EMBL/GenBank/DDBJ databases">
        <authorList>
            <person name="Gruber-Vodicka R. H."/>
            <person name="Seah K. B. B."/>
        </authorList>
    </citation>
    <scope>NUCLEOTIDE SEQUENCE</scope>
    <source>
        <strain evidence="4">BECK_SA2B12</strain>
        <strain evidence="2">BECK_SA2B15</strain>
        <strain evidence="3">BECK_SA2B20</strain>
    </source>
</reference>
<evidence type="ECO:0000259" key="1">
    <source>
        <dbReference type="Pfam" id="PF03050"/>
    </source>
</evidence>
<sequence>MPLERISRLFKDFCRYGLNSGTMLNALERGYEQTAPVEEATKGYLKEAEIVHFDETGIRV</sequence>
<dbReference type="EMBL" id="CAADFG010000198">
    <property type="protein sequence ID" value="VFK00664.1"/>
    <property type="molecule type" value="Genomic_DNA"/>
</dbReference>
<accession>A0A450VGQ7</accession>
<gene>
    <name evidence="2" type="ORF">BECKH772A_GA0070896_101984</name>
    <name evidence="3" type="ORF">BECKH772B_GA0070898_101994</name>
    <name evidence="4" type="ORF">BECKH772C_GA0070978_101502</name>
</gene>
<evidence type="ECO:0000313" key="3">
    <source>
        <dbReference type="EMBL" id="VFK00674.1"/>
    </source>
</evidence>
<proteinExistence type="predicted"/>